<sequence>MSDGILGSWMTLVCGMPEVVDRLKVKSHLISVHKYNFKKSLSNHVNPQRSTFALGEDGGLLLCTWPKGGKLKLPFVYSNEVWTGIEYQVAAHLMFEGEVEKGLEIVRTCRDRYNGRVRNPFNEYECGAWYARAMASYAMLEGLTGIRYDAVDKILYIDSRIGDDFTSFLSTETGFGNVGLKEGKPFIDVKYGVIDVQKCIVSGKEIQL</sequence>
<dbReference type="InterPro" id="IPR052566">
    <property type="entry name" value="Non-lysos_glucosylceramidase"/>
</dbReference>
<dbReference type="GO" id="GO:0005975">
    <property type="term" value="P:carbohydrate metabolic process"/>
    <property type="evidence" value="ECO:0007669"/>
    <property type="project" value="InterPro"/>
</dbReference>
<dbReference type="InterPro" id="IPR008928">
    <property type="entry name" value="6-hairpin_glycosidase_sf"/>
</dbReference>
<dbReference type="GO" id="GO:0004553">
    <property type="term" value="F:hydrolase activity, hydrolyzing O-glycosyl compounds"/>
    <property type="evidence" value="ECO:0007669"/>
    <property type="project" value="InterPro"/>
</dbReference>
<evidence type="ECO:0000259" key="1">
    <source>
        <dbReference type="Pfam" id="PF04685"/>
    </source>
</evidence>
<proteinExistence type="predicted"/>
<gene>
    <name evidence="2" type="ORF">ERS852510_03567</name>
</gene>
<dbReference type="PANTHER" id="PTHR12654">
    <property type="entry name" value="BILE ACID BETA-GLUCOSIDASE-RELATED"/>
    <property type="match status" value="1"/>
</dbReference>
<dbReference type="AlphaFoldDB" id="A0A174UIC6"/>
<dbReference type="SUPFAM" id="SSF48208">
    <property type="entry name" value="Six-hairpin glycosidases"/>
    <property type="match status" value="1"/>
</dbReference>
<reference evidence="2 3" key="1">
    <citation type="submission" date="2015-09" db="EMBL/GenBank/DDBJ databases">
        <authorList>
            <consortium name="Pathogen Informatics"/>
        </authorList>
    </citation>
    <scope>NUCLEOTIDE SEQUENCE [LARGE SCALE GENOMIC DNA]</scope>
    <source>
        <strain evidence="2 3">2789STDY5834898</strain>
    </source>
</reference>
<evidence type="ECO:0000313" key="2">
    <source>
        <dbReference type="EMBL" id="CUQ22022.1"/>
    </source>
</evidence>
<feature type="domain" description="Glycosyl-hydrolase family 116 catalytic region" evidence="1">
    <location>
        <begin position="1"/>
        <end position="139"/>
    </location>
</feature>
<dbReference type="Pfam" id="PF04685">
    <property type="entry name" value="DUF608"/>
    <property type="match status" value="1"/>
</dbReference>
<organism evidence="2 3">
    <name type="scientific">Bacteroides uniformis</name>
    <dbReference type="NCBI Taxonomy" id="820"/>
    <lineage>
        <taxon>Bacteria</taxon>
        <taxon>Pseudomonadati</taxon>
        <taxon>Bacteroidota</taxon>
        <taxon>Bacteroidia</taxon>
        <taxon>Bacteroidales</taxon>
        <taxon>Bacteroidaceae</taxon>
        <taxon>Bacteroides</taxon>
    </lineage>
</organism>
<dbReference type="Proteomes" id="UP000095766">
    <property type="component" value="Unassembled WGS sequence"/>
</dbReference>
<dbReference type="InterPro" id="IPR006775">
    <property type="entry name" value="GH116_catalytic"/>
</dbReference>
<name>A0A174UIC6_BACUN</name>
<protein>
    <submittedName>
        <fullName evidence="2">Predicted bile acid beta-glucosidase</fullName>
    </submittedName>
</protein>
<accession>A0A174UIC6</accession>
<evidence type="ECO:0000313" key="3">
    <source>
        <dbReference type="Proteomes" id="UP000095766"/>
    </source>
</evidence>
<dbReference type="PANTHER" id="PTHR12654:SF0">
    <property type="entry name" value="NON-LYSOSOMAL GLUCOSYLCERAMIDASE"/>
    <property type="match status" value="1"/>
</dbReference>
<dbReference type="EMBL" id="CZAO01000020">
    <property type="protein sequence ID" value="CUQ22022.1"/>
    <property type="molecule type" value="Genomic_DNA"/>
</dbReference>